<evidence type="ECO:0000313" key="1">
    <source>
        <dbReference type="EMBL" id="SUZ66155.1"/>
    </source>
</evidence>
<sequence>VIADYSSGRGRLGYSSVRGGRFGRMTDWALLTARSGLVCHDLVGWMMWDRRAIRGYEALGVPNGLGWVVAWRLASLGDVAPAVAAAATYSINPSVIAAVMNAYQEVTDAESILGVRDAAVEPGLDEIVPGLTDELGSFADALWRGVDSVHFGGRPMFAAHRDKPRPVDINSGLSAWLAVNCLRELRGDNHWALCGSEDLDDVEVGLLHSALVDLDEYGTEEWIARSRGNDDEAVIRGWARLETKGLASNGALNDEGHRFRLHLEARTDALTAPAWRAVGEEAATRFCALVEPHHDAFVARIDATAGPRWMPAVRVKTMPPA</sequence>
<protein>
    <submittedName>
        <fullName evidence="1">Uncharacterized protein</fullName>
    </submittedName>
</protein>
<name>A0A381PGL9_9ZZZZ</name>
<gene>
    <name evidence="1" type="ORF">METZ01_LOCUS19009</name>
</gene>
<dbReference type="NCBIfam" id="NF047719">
    <property type="entry name" value="SCO6745_fam_HTH"/>
    <property type="match status" value="1"/>
</dbReference>
<feature type="non-terminal residue" evidence="1">
    <location>
        <position position="1"/>
    </location>
</feature>
<proteinExistence type="predicted"/>
<accession>A0A381PGL9</accession>
<dbReference type="Pfam" id="PF21863">
    <property type="entry name" value="HTH_67"/>
    <property type="match status" value="1"/>
</dbReference>
<dbReference type="AlphaFoldDB" id="A0A381PGL9"/>
<organism evidence="1">
    <name type="scientific">marine metagenome</name>
    <dbReference type="NCBI Taxonomy" id="408172"/>
    <lineage>
        <taxon>unclassified sequences</taxon>
        <taxon>metagenomes</taxon>
        <taxon>ecological metagenomes</taxon>
    </lineage>
</organism>
<dbReference type="EMBL" id="UINC01000977">
    <property type="protein sequence ID" value="SUZ66155.1"/>
    <property type="molecule type" value="Genomic_DNA"/>
</dbReference>
<dbReference type="InterPro" id="IPR054058">
    <property type="entry name" value="HTH_67"/>
</dbReference>
<reference evidence="1" key="1">
    <citation type="submission" date="2018-05" db="EMBL/GenBank/DDBJ databases">
        <authorList>
            <person name="Lanie J.A."/>
            <person name="Ng W.-L."/>
            <person name="Kazmierczak K.M."/>
            <person name="Andrzejewski T.M."/>
            <person name="Davidsen T.M."/>
            <person name="Wayne K.J."/>
            <person name="Tettelin H."/>
            <person name="Glass J.I."/>
            <person name="Rusch D."/>
            <person name="Podicherti R."/>
            <person name="Tsui H.-C.T."/>
            <person name="Winkler M.E."/>
        </authorList>
    </citation>
    <scope>NUCLEOTIDE SEQUENCE</scope>
</reference>